<evidence type="ECO:0000313" key="2">
    <source>
        <dbReference type="Proteomes" id="UP000257109"/>
    </source>
</evidence>
<proteinExistence type="predicted"/>
<accession>A0A371GHE1</accession>
<sequence>MGVRNGKISQAVVRAVLAKNGVKKEEANAITSNTTNNGVLQKASHFQSTFQPKTLDTTSAPSSYLQASYWPCPFFFILCPFFSTVSFTRACPKEFDRRRRVLVHSLHIIDFRTPNNIIDYRILEDASRCKLCTIHERLNHAFPLPVTKEVEQLQ</sequence>
<reference evidence="1" key="1">
    <citation type="submission" date="2018-05" db="EMBL/GenBank/DDBJ databases">
        <title>Draft genome of Mucuna pruriens seed.</title>
        <authorList>
            <person name="Nnadi N.E."/>
            <person name="Vos R."/>
            <person name="Hasami M.H."/>
            <person name="Devisetty U.K."/>
            <person name="Aguiy J.C."/>
        </authorList>
    </citation>
    <scope>NUCLEOTIDE SEQUENCE [LARGE SCALE GENOMIC DNA]</scope>
    <source>
        <strain evidence="1">JCA_2017</strain>
    </source>
</reference>
<dbReference type="EMBL" id="QJKJ01005520">
    <property type="protein sequence ID" value="RDX89988.1"/>
    <property type="molecule type" value="Genomic_DNA"/>
</dbReference>
<protein>
    <submittedName>
        <fullName evidence="1">Uncharacterized protein</fullName>
    </submittedName>
</protein>
<keyword evidence="2" id="KW-1185">Reference proteome</keyword>
<organism evidence="1 2">
    <name type="scientific">Mucuna pruriens</name>
    <name type="common">Velvet bean</name>
    <name type="synonym">Dolichos pruriens</name>
    <dbReference type="NCBI Taxonomy" id="157652"/>
    <lineage>
        <taxon>Eukaryota</taxon>
        <taxon>Viridiplantae</taxon>
        <taxon>Streptophyta</taxon>
        <taxon>Embryophyta</taxon>
        <taxon>Tracheophyta</taxon>
        <taxon>Spermatophyta</taxon>
        <taxon>Magnoliopsida</taxon>
        <taxon>eudicotyledons</taxon>
        <taxon>Gunneridae</taxon>
        <taxon>Pentapetalae</taxon>
        <taxon>rosids</taxon>
        <taxon>fabids</taxon>
        <taxon>Fabales</taxon>
        <taxon>Fabaceae</taxon>
        <taxon>Papilionoideae</taxon>
        <taxon>50 kb inversion clade</taxon>
        <taxon>NPAAA clade</taxon>
        <taxon>indigoferoid/millettioid clade</taxon>
        <taxon>Phaseoleae</taxon>
        <taxon>Mucuna</taxon>
    </lineage>
</organism>
<feature type="non-terminal residue" evidence="1">
    <location>
        <position position="1"/>
    </location>
</feature>
<gene>
    <name evidence="1" type="ORF">CR513_28195</name>
</gene>
<comment type="caution">
    <text evidence="1">The sequence shown here is derived from an EMBL/GenBank/DDBJ whole genome shotgun (WGS) entry which is preliminary data.</text>
</comment>
<dbReference type="Proteomes" id="UP000257109">
    <property type="component" value="Unassembled WGS sequence"/>
</dbReference>
<name>A0A371GHE1_MUCPR</name>
<dbReference type="AlphaFoldDB" id="A0A371GHE1"/>
<evidence type="ECO:0000313" key="1">
    <source>
        <dbReference type="EMBL" id="RDX89988.1"/>
    </source>
</evidence>